<evidence type="ECO:0000313" key="1">
    <source>
        <dbReference type="EMBL" id="RLL12146.1"/>
    </source>
</evidence>
<gene>
    <name evidence="1" type="ORF">D4A47_06365</name>
</gene>
<reference evidence="1 2" key="1">
    <citation type="submission" date="2018-10" db="EMBL/GenBank/DDBJ databases">
        <title>Anaerotruncus faecis sp. nov., isolated from human feces.</title>
        <authorList>
            <person name="Wang Y.-J."/>
        </authorList>
    </citation>
    <scope>NUCLEOTIDE SEQUENCE [LARGE SCALE GENOMIC DNA]</scope>
    <source>
        <strain evidence="1 2">22A2-44</strain>
    </source>
</reference>
<name>A0A498CME2_9FIRM</name>
<dbReference type="EMBL" id="RCHT01000007">
    <property type="protein sequence ID" value="RLL12146.1"/>
    <property type="molecule type" value="Genomic_DNA"/>
</dbReference>
<sequence>MRKTMICPVCGKSFVQRNCRQISCSRACGRRREAARHRAQKHEAVCRNCGKVFLTADKAVYCSAECRITAARAPMRDKDREHTVDTAYLCQKWHREGMDIREIAEILRRSVESVNLALAVRLGPEDYAMMEEYAR</sequence>
<protein>
    <submittedName>
        <fullName evidence="1">Uncharacterized protein</fullName>
    </submittedName>
</protein>
<proteinExistence type="predicted"/>
<comment type="caution">
    <text evidence="1">The sequence shown here is derived from an EMBL/GenBank/DDBJ whole genome shotgun (WGS) entry which is preliminary data.</text>
</comment>
<dbReference type="Proteomes" id="UP000276301">
    <property type="component" value="Unassembled WGS sequence"/>
</dbReference>
<keyword evidence="2" id="KW-1185">Reference proteome</keyword>
<accession>A0A498CME2</accession>
<evidence type="ECO:0000313" key="2">
    <source>
        <dbReference type="Proteomes" id="UP000276301"/>
    </source>
</evidence>
<organism evidence="1 2">
    <name type="scientific">Anaerotruncus massiliensis</name>
    <name type="common">ex Liu et al. 2021</name>
    <dbReference type="NCBI Taxonomy" id="2321404"/>
    <lineage>
        <taxon>Bacteria</taxon>
        <taxon>Bacillati</taxon>
        <taxon>Bacillota</taxon>
        <taxon>Clostridia</taxon>
        <taxon>Eubacteriales</taxon>
        <taxon>Oscillospiraceae</taxon>
        <taxon>Anaerotruncus</taxon>
    </lineage>
</organism>
<dbReference type="AlphaFoldDB" id="A0A498CME2"/>